<gene>
    <name evidence="3" type="primary">106067439</name>
</gene>
<evidence type="ECO:0000313" key="4">
    <source>
        <dbReference type="Proteomes" id="UP000076420"/>
    </source>
</evidence>
<dbReference type="GO" id="GO:0005615">
    <property type="term" value="C:extracellular space"/>
    <property type="evidence" value="ECO:0007669"/>
    <property type="project" value="TreeGrafter"/>
</dbReference>
<dbReference type="InterPro" id="IPR036056">
    <property type="entry name" value="Fibrinogen-like_C"/>
</dbReference>
<name>A0A2C9JH33_BIOGL</name>
<proteinExistence type="predicted"/>
<keyword evidence="1" id="KW-0732">Signal</keyword>
<feature type="signal peptide" evidence="1">
    <location>
        <begin position="1"/>
        <end position="25"/>
    </location>
</feature>
<dbReference type="PANTHER" id="PTHR19143">
    <property type="entry name" value="FIBRINOGEN/TENASCIN/ANGIOPOEITIN"/>
    <property type="match status" value="1"/>
</dbReference>
<dbReference type="VEuPathDB" id="VectorBase:BGLAX_041904"/>
<dbReference type="Proteomes" id="UP000076420">
    <property type="component" value="Unassembled WGS sequence"/>
</dbReference>
<protein>
    <recommendedName>
        <fullName evidence="2">Fibrinogen C-terminal domain-containing protein</fullName>
    </recommendedName>
</protein>
<dbReference type="KEGG" id="bgt:106067439"/>
<sequence>MASRIISFSVAILMFIICLTKNVGGQSAVCDPYSQFKCCEAGMPYNKRLVKVQLSQFGNMDVVCDTKTQNSSGWILIQRIQLAGSLTFRTTMNLFASGFGRPCGDYWLGLDNMNRITSSGNYMLLIEMRVGGVDYWAKYTTFKVGSWEEEYRLTVSGFSGNVPDKFSANSGANFSTPAMDNDSSGTINCARKYNSGFWFTSCGDVNLNGLIGVTITQVNRDIVGFWAGVTTGTQTFSLIEMKIKRW</sequence>
<dbReference type="AlphaFoldDB" id="A0A2C9JH33"/>
<dbReference type="OrthoDB" id="6146709at2759"/>
<dbReference type="SUPFAM" id="SSF56496">
    <property type="entry name" value="Fibrinogen C-terminal domain-like"/>
    <property type="match status" value="1"/>
</dbReference>
<feature type="domain" description="Fibrinogen C-terminal" evidence="2">
    <location>
        <begin position="30"/>
        <end position="246"/>
    </location>
</feature>
<accession>A0A2C9JH33</accession>
<dbReference type="InterPro" id="IPR002181">
    <property type="entry name" value="Fibrinogen_a/b/g_C_dom"/>
</dbReference>
<organism evidence="3 4">
    <name type="scientific">Biomphalaria glabrata</name>
    <name type="common">Bloodfluke planorb</name>
    <name type="synonym">Freshwater snail</name>
    <dbReference type="NCBI Taxonomy" id="6526"/>
    <lineage>
        <taxon>Eukaryota</taxon>
        <taxon>Metazoa</taxon>
        <taxon>Spiralia</taxon>
        <taxon>Lophotrochozoa</taxon>
        <taxon>Mollusca</taxon>
        <taxon>Gastropoda</taxon>
        <taxon>Heterobranchia</taxon>
        <taxon>Euthyneura</taxon>
        <taxon>Panpulmonata</taxon>
        <taxon>Hygrophila</taxon>
        <taxon>Lymnaeoidea</taxon>
        <taxon>Planorbidae</taxon>
        <taxon>Biomphalaria</taxon>
    </lineage>
</organism>
<feature type="chain" id="PRO_5012497019" description="Fibrinogen C-terminal domain-containing protein" evidence="1">
    <location>
        <begin position="26"/>
        <end position="246"/>
    </location>
</feature>
<evidence type="ECO:0000259" key="2">
    <source>
        <dbReference type="PROSITE" id="PS51406"/>
    </source>
</evidence>
<dbReference type="SMART" id="SM00186">
    <property type="entry name" value="FBG"/>
    <property type="match status" value="1"/>
</dbReference>
<dbReference type="Gene3D" id="3.90.215.10">
    <property type="entry name" value="Gamma Fibrinogen, chain A, domain 1"/>
    <property type="match status" value="1"/>
</dbReference>
<evidence type="ECO:0000256" key="1">
    <source>
        <dbReference type="SAM" id="SignalP"/>
    </source>
</evidence>
<dbReference type="InterPro" id="IPR014716">
    <property type="entry name" value="Fibrinogen_a/b/g_C_1"/>
</dbReference>
<dbReference type="InterPro" id="IPR050373">
    <property type="entry name" value="Fibrinogen_C-term_domain"/>
</dbReference>
<dbReference type="Pfam" id="PF00147">
    <property type="entry name" value="Fibrinogen_C"/>
    <property type="match status" value="1"/>
</dbReference>
<dbReference type="EnsemblMetazoa" id="BGLB002450-RB">
    <property type="protein sequence ID" value="BGLB002450-PB"/>
    <property type="gene ID" value="BGLB002450"/>
</dbReference>
<dbReference type="VEuPathDB" id="VectorBase:BGLB002450"/>
<dbReference type="PROSITE" id="PS51406">
    <property type="entry name" value="FIBRINOGEN_C_2"/>
    <property type="match status" value="1"/>
</dbReference>
<evidence type="ECO:0000313" key="3">
    <source>
        <dbReference type="EnsemblMetazoa" id="BGLB002450-PB"/>
    </source>
</evidence>
<reference evidence="3" key="1">
    <citation type="submission" date="2020-05" db="UniProtKB">
        <authorList>
            <consortium name="EnsemblMetazoa"/>
        </authorList>
    </citation>
    <scope>IDENTIFICATION</scope>
    <source>
        <strain evidence="3">BB02</strain>
    </source>
</reference>
<dbReference type="PANTHER" id="PTHR19143:SF444">
    <property type="entry name" value="PROTEIN SCABROUS"/>
    <property type="match status" value="1"/>
</dbReference>
<dbReference type="STRING" id="6526.A0A2C9JH33"/>